<reference evidence="2" key="1">
    <citation type="submission" date="2015-07" db="EMBL/GenBank/DDBJ databases">
        <title>MeaNS - Measles Nucleotide Surveillance Program.</title>
        <authorList>
            <person name="Tran T."/>
            <person name="Druce J."/>
        </authorList>
    </citation>
    <scope>NUCLEOTIDE SEQUENCE</scope>
    <source>
        <strain evidence="2">UCB-OBI-ISO-001</strain>
        <tissue evidence="2">Gonad</tissue>
    </source>
</reference>
<protein>
    <submittedName>
        <fullName evidence="2">Uncharacterized protein</fullName>
    </submittedName>
</protein>
<gene>
    <name evidence="2" type="ORF">OCBIM_22038930mg</name>
</gene>
<organism evidence="2">
    <name type="scientific">Octopus bimaculoides</name>
    <name type="common">California two-spotted octopus</name>
    <dbReference type="NCBI Taxonomy" id="37653"/>
    <lineage>
        <taxon>Eukaryota</taxon>
        <taxon>Metazoa</taxon>
        <taxon>Spiralia</taxon>
        <taxon>Lophotrochozoa</taxon>
        <taxon>Mollusca</taxon>
        <taxon>Cephalopoda</taxon>
        <taxon>Coleoidea</taxon>
        <taxon>Octopodiformes</taxon>
        <taxon>Octopoda</taxon>
        <taxon>Incirrata</taxon>
        <taxon>Octopodidae</taxon>
        <taxon>Octopus</taxon>
    </lineage>
</organism>
<evidence type="ECO:0000256" key="1">
    <source>
        <dbReference type="SAM" id="MobiDB-lite"/>
    </source>
</evidence>
<name>A0A0L8G7F6_OCTBM</name>
<feature type="compositionally biased region" description="Basic and acidic residues" evidence="1">
    <location>
        <begin position="44"/>
        <end position="71"/>
    </location>
</feature>
<feature type="region of interest" description="Disordered" evidence="1">
    <location>
        <begin position="27"/>
        <end position="95"/>
    </location>
</feature>
<sequence>MRPSKKEKEWRNKRSEAAVGAIKYEKKKRYKKNGGRVRKKVKNIKVEQKKPRPDRGKYRREGERRSKEEERRRRRRREEEEDDDDDDDNNDDDCSIDYLTLVFGRRLRYDDGRSSSRHRRFST</sequence>
<feature type="compositionally biased region" description="Basic residues" evidence="1">
    <location>
        <begin position="27"/>
        <end position="43"/>
    </location>
</feature>
<evidence type="ECO:0000313" key="2">
    <source>
        <dbReference type="EMBL" id="KOF72808.1"/>
    </source>
</evidence>
<dbReference type="AlphaFoldDB" id="A0A0L8G7F6"/>
<dbReference type="EMBL" id="KQ423490">
    <property type="protein sequence ID" value="KOF72808.1"/>
    <property type="molecule type" value="Genomic_DNA"/>
</dbReference>
<proteinExistence type="predicted"/>
<accession>A0A0L8G7F6</accession>
<feature type="compositionally biased region" description="Acidic residues" evidence="1">
    <location>
        <begin position="79"/>
        <end position="95"/>
    </location>
</feature>